<evidence type="ECO:0000256" key="4">
    <source>
        <dbReference type="ARBA" id="ARBA00022839"/>
    </source>
</evidence>
<reference evidence="7 8" key="1">
    <citation type="submission" date="2015-01" db="EMBL/GenBank/DDBJ databases">
        <title>The Genome Sequence of Exophiala xenobiotica CBS118157.</title>
        <authorList>
            <consortium name="The Broad Institute Genomics Platform"/>
            <person name="Cuomo C."/>
            <person name="de Hoog S."/>
            <person name="Gorbushina A."/>
            <person name="Stielow B."/>
            <person name="Teixiera M."/>
            <person name="Abouelleil A."/>
            <person name="Chapman S.B."/>
            <person name="Priest M."/>
            <person name="Young S.K."/>
            <person name="Wortman J."/>
            <person name="Nusbaum C."/>
            <person name="Birren B."/>
        </authorList>
    </citation>
    <scope>NUCLEOTIDE SEQUENCE [LARGE SCALE GENOMIC DNA]</scope>
    <source>
        <strain evidence="7 8">CBS 118157</strain>
    </source>
</reference>
<name>A0A0D2EKT8_9EURO</name>
<dbReference type="CDD" id="cd06137">
    <property type="entry name" value="DEDDh_RNase"/>
    <property type="match status" value="1"/>
</dbReference>
<evidence type="ECO:0000259" key="6">
    <source>
        <dbReference type="SMART" id="SM00479"/>
    </source>
</evidence>
<dbReference type="PANTHER" id="PTHR12801:SF45">
    <property type="entry name" value="RNA EXONUCLEASE 4"/>
    <property type="match status" value="1"/>
</dbReference>
<dbReference type="GO" id="GO:0005634">
    <property type="term" value="C:nucleus"/>
    <property type="evidence" value="ECO:0007669"/>
    <property type="project" value="TreeGrafter"/>
</dbReference>
<dbReference type="STRING" id="348802.A0A0D2EKT8"/>
<dbReference type="Proteomes" id="UP000054342">
    <property type="component" value="Unassembled WGS sequence"/>
</dbReference>
<evidence type="ECO:0000256" key="2">
    <source>
        <dbReference type="ARBA" id="ARBA00022722"/>
    </source>
</evidence>
<dbReference type="InterPro" id="IPR012337">
    <property type="entry name" value="RNaseH-like_sf"/>
</dbReference>
<dbReference type="EMBL" id="KN847319">
    <property type="protein sequence ID" value="KIW56033.1"/>
    <property type="molecule type" value="Genomic_DNA"/>
</dbReference>
<dbReference type="GO" id="GO:0004527">
    <property type="term" value="F:exonuclease activity"/>
    <property type="evidence" value="ECO:0007669"/>
    <property type="project" value="UniProtKB-KW"/>
</dbReference>
<dbReference type="InterPro" id="IPR013520">
    <property type="entry name" value="Ribonucl_H"/>
</dbReference>
<dbReference type="AlphaFoldDB" id="A0A0D2EKT8"/>
<keyword evidence="8" id="KW-1185">Reference proteome</keyword>
<evidence type="ECO:0000256" key="1">
    <source>
        <dbReference type="ARBA" id="ARBA00022552"/>
    </source>
</evidence>
<dbReference type="SUPFAM" id="SSF53098">
    <property type="entry name" value="Ribonuclease H-like"/>
    <property type="match status" value="1"/>
</dbReference>
<dbReference type="InterPro" id="IPR036397">
    <property type="entry name" value="RNaseH_sf"/>
</dbReference>
<dbReference type="GO" id="GO:0000027">
    <property type="term" value="P:ribosomal large subunit assembly"/>
    <property type="evidence" value="ECO:0007669"/>
    <property type="project" value="TreeGrafter"/>
</dbReference>
<dbReference type="GeneID" id="25326640"/>
<accession>A0A0D2EKT8</accession>
<dbReference type="PANTHER" id="PTHR12801">
    <property type="entry name" value="RNA EXONUCLEASE REXO1 / RECO3 FAMILY MEMBER-RELATED"/>
    <property type="match status" value="1"/>
</dbReference>
<dbReference type="Gene3D" id="3.30.420.10">
    <property type="entry name" value="Ribonuclease H-like superfamily/Ribonuclease H"/>
    <property type="match status" value="1"/>
</dbReference>
<keyword evidence="2" id="KW-0540">Nuclease</keyword>
<evidence type="ECO:0000256" key="5">
    <source>
        <dbReference type="ARBA" id="ARBA00025599"/>
    </source>
</evidence>
<protein>
    <recommendedName>
        <fullName evidence="6">Exonuclease domain-containing protein</fullName>
    </recommendedName>
</protein>
<dbReference type="RefSeq" id="XP_013316617.1">
    <property type="nucleotide sequence ID" value="XM_013461163.1"/>
</dbReference>
<dbReference type="GO" id="GO:0003676">
    <property type="term" value="F:nucleic acid binding"/>
    <property type="evidence" value="ECO:0007669"/>
    <property type="project" value="InterPro"/>
</dbReference>
<dbReference type="GO" id="GO:0006364">
    <property type="term" value="P:rRNA processing"/>
    <property type="evidence" value="ECO:0007669"/>
    <property type="project" value="UniProtKB-KW"/>
</dbReference>
<dbReference type="HOGENOM" id="CLU_036102_1_0_1"/>
<dbReference type="SMART" id="SM00479">
    <property type="entry name" value="EXOIII"/>
    <property type="match status" value="1"/>
</dbReference>
<evidence type="ECO:0000313" key="7">
    <source>
        <dbReference type="EMBL" id="KIW56033.1"/>
    </source>
</evidence>
<proteinExistence type="predicted"/>
<dbReference type="OrthoDB" id="16516at2759"/>
<evidence type="ECO:0000256" key="3">
    <source>
        <dbReference type="ARBA" id="ARBA00022801"/>
    </source>
</evidence>
<keyword evidence="3" id="KW-0378">Hydrolase</keyword>
<evidence type="ECO:0000313" key="8">
    <source>
        <dbReference type="Proteomes" id="UP000054342"/>
    </source>
</evidence>
<comment type="function">
    <text evidence="5">Exoribonuclease involved in ribosome biosynthesis. Involved in the processing of ITS1, the internal transcribed spacer localized between the 18S and 5.8S rRNAs.</text>
</comment>
<sequence length="164" mass="18583">MGVSITGETELIRLSAVDFFTGSVLLDNLVQPSVPMLHYNTRYSGVSWTDMQVAVQNGTCIHGRDMAREMLWKHIRPWTIVVVHGGRNDFEALRWIHTRVIDSFILESYTGIETEGGRSLQNLCKLKLGIAVQQKDVRKGHDSLEDAMACRELVIDWMKKIPDA</sequence>
<gene>
    <name evidence="7" type="ORF">PV05_04732</name>
</gene>
<organism evidence="7 8">
    <name type="scientific">Exophiala xenobiotica</name>
    <dbReference type="NCBI Taxonomy" id="348802"/>
    <lineage>
        <taxon>Eukaryota</taxon>
        <taxon>Fungi</taxon>
        <taxon>Dikarya</taxon>
        <taxon>Ascomycota</taxon>
        <taxon>Pezizomycotina</taxon>
        <taxon>Eurotiomycetes</taxon>
        <taxon>Chaetothyriomycetidae</taxon>
        <taxon>Chaetothyriales</taxon>
        <taxon>Herpotrichiellaceae</taxon>
        <taxon>Exophiala</taxon>
    </lineage>
</organism>
<keyword evidence="4" id="KW-0269">Exonuclease</keyword>
<dbReference type="InterPro" id="IPR047021">
    <property type="entry name" value="REXO1/3/4-like"/>
</dbReference>
<keyword evidence="1" id="KW-0698">rRNA processing</keyword>
<feature type="domain" description="Exonuclease" evidence="6">
    <location>
        <begin position="2"/>
        <end position="163"/>
    </location>
</feature>